<protein>
    <submittedName>
        <fullName evidence="3">Uncharacterized protein</fullName>
    </submittedName>
</protein>
<name>A0A0J0XQZ2_9TREE</name>
<dbReference type="RefSeq" id="XP_018279981.1">
    <property type="nucleotide sequence ID" value="XM_018425285.1"/>
</dbReference>
<evidence type="ECO:0000313" key="3">
    <source>
        <dbReference type="EMBL" id="KLT43490.1"/>
    </source>
</evidence>
<dbReference type="GeneID" id="28985888"/>
<evidence type="ECO:0000256" key="1">
    <source>
        <dbReference type="SAM" id="MobiDB-lite"/>
    </source>
</evidence>
<feature type="chain" id="PRO_5012745923" evidence="2">
    <location>
        <begin position="16"/>
        <end position="139"/>
    </location>
</feature>
<dbReference type="Proteomes" id="UP000053611">
    <property type="component" value="Unassembled WGS sequence"/>
</dbReference>
<keyword evidence="4" id="KW-1185">Reference proteome</keyword>
<proteinExistence type="predicted"/>
<sequence length="139" mass="14370">MVSLALLLLAASALATPVPDAEAADAAAHGPCKWPKIECCPGLCMRPARCALVLCAPLTSVPTSRPTITPAPCAPCPKGAYCILPPCPGPTKPPPEPTEPVPEPTKTRPTLTIAPTRPPCKNTCPPGMFCPAVCIPWDD</sequence>
<feature type="region of interest" description="Disordered" evidence="1">
    <location>
        <begin position="92"/>
        <end position="112"/>
    </location>
</feature>
<keyword evidence="2" id="KW-0732">Signal</keyword>
<evidence type="ECO:0000256" key="2">
    <source>
        <dbReference type="SAM" id="SignalP"/>
    </source>
</evidence>
<accession>A0A0J0XQZ2</accession>
<dbReference type="EMBL" id="KQ087194">
    <property type="protein sequence ID" value="KLT43490.1"/>
    <property type="molecule type" value="Genomic_DNA"/>
</dbReference>
<reference evidence="3 4" key="1">
    <citation type="submission" date="2015-03" db="EMBL/GenBank/DDBJ databases">
        <title>Genomics and transcriptomics of the oil-accumulating basidiomycete yeast T. oleaginosus allow insights into substrate utilization and the diverse evolutionary trajectories of mating systems in fungi.</title>
        <authorList>
            <consortium name="DOE Joint Genome Institute"/>
            <person name="Kourist R."/>
            <person name="Kracht O."/>
            <person name="Bracharz F."/>
            <person name="Lipzen A."/>
            <person name="Nolan M."/>
            <person name="Ohm R."/>
            <person name="Grigoriev I."/>
            <person name="Sun S."/>
            <person name="Heitman J."/>
            <person name="Bruck T."/>
            <person name="Nowrousian M."/>
        </authorList>
    </citation>
    <scope>NUCLEOTIDE SEQUENCE [LARGE SCALE GENOMIC DNA]</scope>
    <source>
        <strain evidence="3 4">IBC0246</strain>
    </source>
</reference>
<evidence type="ECO:0000313" key="4">
    <source>
        <dbReference type="Proteomes" id="UP000053611"/>
    </source>
</evidence>
<organism evidence="3 4">
    <name type="scientific">Cutaneotrichosporon oleaginosum</name>
    <dbReference type="NCBI Taxonomy" id="879819"/>
    <lineage>
        <taxon>Eukaryota</taxon>
        <taxon>Fungi</taxon>
        <taxon>Dikarya</taxon>
        <taxon>Basidiomycota</taxon>
        <taxon>Agaricomycotina</taxon>
        <taxon>Tremellomycetes</taxon>
        <taxon>Trichosporonales</taxon>
        <taxon>Trichosporonaceae</taxon>
        <taxon>Cutaneotrichosporon</taxon>
    </lineage>
</organism>
<feature type="compositionally biased region" description="Pro residues" evidence="1">
    <location>
        <begin position="92"/>
        <end position="103"/>
    </location>
</feature>
<dbReference type="AlphaFoldDB" id="A0A0J0XQZ2"/>
<feature type="signal peptide" evidence="2">
    <location>
        <begin position="1"/>
        <end position="15"/>
    </location>
</feature>
<gene>
    <name evidence="3" type="ORF">CC85DRAFT_301290</name>
</gene>